<keyword evidence="1" id="KW-0732">Signal</keyword>
<dbReference type="EMBL" id="CP022022">
    <property type="protein sequence ID" value="ASF41951.1"/>
    <property type="molecule type" value="Genomic_DNA"/>
</dbReference>
<feature type="chain" id="PRO_5012351172" evidence="1">
    <location>
        <begin position="18"/>
        <end position="153"/>
    </location>
</feature>
<accession>A0A1Z4BKX4</accession>
<evidence type="ECO:0000313" key="2">
    <source>
        <dbReference type="EMBL" id="ASF41951.1"/>
    </source>
</evidence>
<proteinExistence type="predicted"/>
<organism evidence="2 3">
    <name type="scientific">Capnocytophaga endodontalis</name>
    <dbReference type="NCBI Taxonomy" id="2708117"/>
    <lineage>
        <taxon>Bacteria</taxon>
        <taxon>Pseudomonadati</taxon>
        <taxon>Bacteroidota</taxon>
        <taxon>Flavobacteriia</taxon>
        <taxon>Flavobacteriales</taxon>
        <taxon>Flavobacteriaceae</taxon>
        <taxon>Capnocytophaga</taxon>
    </lineage>
</organism>
<dbReference type="RefSeq" id="WP_088593152.1">
    <property type="nucleotide sequence ID" value="NZ_CP022022.1"/>
</dbReference>
<evidence type="ECO:0000313" key="3">
    <source>
        <dbReference type="Proteomes" id="UP000197007"/>
    </source>
</evidence>
<sequence>MKLTLLLVIACIANTFAQLSPQALDSLQQVKYIKAKYVLLANQNISSAPSRLYTLKGEKYYGEYVTKYNHRGSALEFYSGGSEGYISHKRYNTYGKDLPFEADMYEFYIKIDKKHGTIIDNGETHRNFHFIKGEKKIKVPTNSQGRFIIYEYL</sequence>
<gene>
    <name evidence="2" type="ORF">CBG49_01955</name>
</gene>
<feature type="signal peptide" evidence="1">
    <location>
        <begin position="1"/>
        <end position="17"/>
    </location>
</feature>
<evidence type="ECO:0000256" key="1">
    <source>
        <dbReference type="SAM" id="SignalP"/>
    </source>
</evidence>
<protein>
    <submittedName>
        <fullName evidence="2">Uncharacterized protein</fullName>
    </submittedName>
</protein>
<dbReference type="AlphaFoldDB" id="A0A1Z4BKX4"/>
<name>A0A1Z4BKX4_9FLAO</name>
<dbReference type="Proteomes" id="UP000197007">
    <property type="component" value="Chromosome"/>
</dbReference>
<keyword evidence="3" id="KW-1185">Reference proteome</keyword>
<dbReference type="KEGG" id="capn:CBG49_01955"/>
<reference evidence="3" key="1">
    <citation type="submission" date="2017-06" db="EMBL/GenBank/DDBJ databases">
        <title>Complete genome sequence of Capnocytophaga sp. KCOM 1579 (=ChDC OS43) isolated from a human refractory periapical abscess lesion.</title>
        <authorList>
            <person name="Kook J.-K."/>
            <person name="Park S.-N."/>
            <person name="Lim Y.K."/>
            <person name="Roh H."/>
        </authorList>
    </citation>
    <scope>NUCLEOTIDE SEQUENCE [LARGE SCALE GENOMIC DNA]</scope>
    <source>
        <strain evidence="3">ChDC OS43</strain>
    </source>
</reference>